<keyword evidence="3" id="KW-1185">Reference proteome</keyword>
<dbReference type="RefSeq" id="WP_071165858.1">
    <property type="nucleotide sequence ID" value="NZ_CP017781.1"/>
</dbReference>
<evidence type="ECO:0000313" key="3">
    <source>
        <dbReference type="Proteomes" id="UP000176562"/>
    </source>
</evidence>
<feature type="region of interest" description="Disordered" evidence="1">
    <location>
        <begin position="64"/>
        <end position="85"/>
    </location>
</feature>
<dbReference type="KEGG" id="rhp:LPB142_06395"/>
<dbReference type="Pfam" id="PF06945">
    <property type="entry name" value="DUF1289"/>
    <property type="match status" value="1"/>
</dbReference>
<reference evidence="2 3" key="1">
    <citation type="submission" date="2016-10" db="EMBL/GenBank/DDBJ databases">
        <title>Rhodobacter sp. LPB0142, isolated from sea water.</title>
        <authorList>
            <person name="Kim E."/>
            <person name="Yi H."/>
        </authorList>
    </citation>
    <scope>NUCLEOTIDE SEQUENCE [LARGE SCALE GENOMIC DNA]</scope>
    <source>
        <strain evidence="2 3">LPB0142</strain>
    </source>
</reference>
<name>A0A1D9MAW5_9RHOB</name>
<dbReference type="PANTHER" id="PTHR35175:SF2">
    <property type="entry name" value="DUF1289 DOMAIN-CONTAINING PROTEIN"/>
    <property type="match status" value="1"/>
</dbReference>
<proteinExistence type="predicted"/>
<feature type="compositionally biased region" description="Basic residues" evidence="1">
    <location>
        <begin position="68"/>
        <end position="77"/>
    </location>
</feature>
<dbReference type="STRING" id="1850250.LPB142_06395"/>
<dbReference type="PANTHER" id="PTHR35175">
    <property type="entry name" value="DUF1289 DOMAIN-CONTAINING PROTEIN"/>
    <property type="match status" value="1"/>
</dbReference>
<protein>
    <submittedName>
        <fullName evidence="2">DUF1289 domain-containing protein</fullName>
    </submittedName>
</protein>
<evidence type="ECO:0000313" key="2">
    <source>
        <dbReference type="EMBL" id="AOZ68994.1"/>
    </source>
</evidence>
<dbReference type="EMBL" id="CP017781">
    <property type="protein sequence ID" value="AOZ68994.1"/>
    <property type="molecule type" value="Genomic_DNA"/>
</dbReference>
<accession>A0A1D9MAW5</accession>
<evidence type="ECO:0000256" key="1">
    <source>
        <dbReference type="SAM" id="MobiDB-lite"/>
    </source>
</evidence>
<dbReference type="Proteomes" id="UP000176562">
    <property type="component" value="Chromosome"/>
</dbReference>
<dbReference type="InterPro" id="IPR010710">
    <property type="entry name" value="DUF1289"/>
</dbReference>
<dbReference type="AlphaFoldDB" id="A0A1D9MAW5"/>
<gene>
    <name evidence="2" type="ORF">LPB142_06395</name>
</gene>
<organism evidence="2 3">
    <name type="scientific">Rhodobacter xanthinilyticus</name>
    <dbReference type="NCBI Taxonomy" id="1850250"/>
    <lineage>
        <taxon>Bacteria</taxon>
        <taxon>Pseudomonadati</taxon>
        <taxon>Pseudomonadota</taxon>
        <taxon>Alphaproteobacteria</taxon>
        <taxon>Rhodobacterales</taxon>
        <taxon>Rhodobacter group</taxon>
        <taxon>Rhodobacter</taxon>
    </lineage>
</organism>
<sequence>MAENTRKNTDAVWTREEIESPCVKLCAIHPEEKICVGCYRTLAEIGGWSRMSPEERRAVMAELPARAPRLKQRRGGRTRSAPDQG</sequence>